<dbReference type="EMBL" id="CU468135">
    <property type="protein sequence ID" value="CAO97298.1"/>
    <property type="molecule type" value="Genomic_DNA"/>
</dbReference>
<dbReference type="eggNOG" id="ENOG502ZPQP">
    <property type="taxonomic scope" value="Bacteria"/>
</dbReference>
<sequence length="132" mass="14937">MKWSHRIQIVTGQNCVHIALHLLLIAALVWGWKHQALLQVCTILLALYAGVFTAMLLTQRLPRLRRIGDFLEDVTTTYYFGAAMMVLLVLSRVIHNNLLLGAFGVMMLTGPALVSLLVKERVQPQHRGQRPR</sequence>
<dbReference type="RefSeq" id="WP_012441967.1">
    <property type="nucleotide sequence ID" value="NC_010694.1"/>
</dbReference>
<keyword evidence="1" id="KW-1133">Transmembrane helix</keyword>
<feature type="transmembrane region" description="Helical" evidence="1">
    <location>
        <begin position="36"/>
        <end position="57"/>
    </location>
</feature>
<dbReference type="AlphaFoldDB" id="B2VBW0"/>
<proteinExistence type="predicted"/>
<protein>
    <submittedName>
        <fullName evidence="2">Inner membrane protein YbhQ</fullName>
    </submittedName>
</protein>
<keyword evidence="3" id="KW-1185">Reference proteome</keyword>
<evidence type="ECO:0000256" key="1">
    <source>
        <dbReference type="SAM" id="Phobius"/>
    </source>
</evidence>
<keyword evidence="1" id="KW-0472">Membrane</keyword>
<dbReference type="KEGG" id="eta:ETA_22520"/>
<accession>B2VBW0</accession>
<dbReference type="InterPro" id="IPR021303">
    <property type="entry name" value="Uncharacterised_YbhQ"/>
</dbReference>
<dbReference type="Pfam" id="PF11076">
    <property type="entry name" value="YbhQ"/>
    <property type="match status" value="1"/>
</dbReference>
<dbReference type="HOGENOM" id="CLU_147415_0_0_6"/>
<name>B2VBW0_ERWT9</name>
<gene>
    <name evidence="2" type="primary">ybhQ</name>
    <name evidence="2" type="ordered locus">ETA_22520</name>
</gene>
<evidence type="ECO:0000313" key="3">
    <source>
        <dbReference type="Proteomes" id="UP000001726"/>
    </source>
</evidence>
<evidence type="ECO:0000313" key="2">
    <source>
        <dbReference type="EMBL" id="CAO97298.1"/>
    </source>
</evidence>
<feature type="transmembrane region" description="Helical" evidence="1">
    <location>
        <begin position="12"/>
        <end position="30"/>
    </location>
</feature>
<feature type="transmembrane region" description="Helical" evidence="1">
    <location>
        <begin position="77"/>
        <end position="94"/>
    </location>
</feature>
<keyword evidence="1" id="KW-0812">Transmembrane</keyword>
<organism evidence="2 3">
    <name type="scientific">Erwinia tasmaniensis (strain DSM 17950 / CFBP 7177 / CIP 109463 / NCPPB 4357 / Et1/99)</name>
    <dbReference type="NCBI Taxonomy" id="465817"/>
    <lineage>
        <taxon>Bacteria</taxon>
        <taxon>Pseudomonadati</taxon>
        <taxon>Pseudomonadota</taxon>
        <taxon>Gammaproteobacteria</taxon>
        <taxon>Enterobacterales</taxon>
        <taxon>Erwiniaceae</taxon>
        <taxon>Erwinia</taxon>
    </lineage>
</organism>
<dbReference type="OrthoDB" id="6538174at2"/>
<dbReference type="STRING" id="465817.ETA_22520"/>
<reference evidence="2 3" key="1">
    <citation type="journal article" date="2008" name="Environ. Microbiol.">
        <title>The genome of Erwinia tasmaniensis strain Et1/99, a non-pathogenic bacterium in the genus Erwinia.</title>
        <authorList>
            <person name="Kube M."/>
            <person name="Migdoll A.M."/>
            <person name="Mueller I."/>
            <person name="Kuhl H."/>
            <person name="Beck A."/>
            <person name="Reinhardt R."/>
            <person name="Geider K."/>
        </authorList>
    </citation>
    <scope>NUCLEOTIDE SEQUENCE [LARGE SCALE GENOMIC DNA]</scope>
    <source>
        <strain evidence="3">DSM 17950 / CFBP 7177 / CIP 109463 / NCPPB 4357 / Et1/99</strain>
    </source>
</reference>
<feature type="transmembrane region" description="Helical" evidence="1">
    <location>
        <begin position="100"/>
        <end position="118"/>
    </location>
</feature>
<dbReference type="Proteomes" id="UP000001726">
    <property type="component" value="Chromosome"/>
</dbReference>